<protein>
    <submittedName>
        <fullName evidence="2">DUF4783 domain-containing protein</fullName>
    </submittedName>
</protein>
<feature type="signal peptide" evidence="1">
    <location>
        <begin position="1"/>
        <end position="22"/>
    </location>
</feature>
<feature type="chain" id="PRO_5046645352" evidence="1">
    <location>
        <begin position="23"/>
        <end position="129"/>
    </location>
</feature>
<accession>A0ABZ0WCF0</accession>
<dbReference type="RefSeq" id="WP_170138317.1">
    <property type="nucleotide sequence ID" value="NZ_CP139960.1"/>
</dbReference>
<dbReference type="EMBL" id="CP139960">
    <property type="protein sequence ID" value="WQD40394.1"/>
    <property type="molecule type" value="Genomic_DNA"/>
</dbReference>
<dbReference type="Gene3D" id="3.10.450.50">
    <property type="match status" value="1"/>
</dbReference>
<evidence type="ECO:0000256" key="1">
    <source>
        <dbReference type="SAM" id="SignalP"/>
    </source>
</evidence>
<evidence type="ECO:0000313" key="3">
    <source>
        <dbReference type="Proteomes" id="UP001325680"/>
    </source>
</evidence>
<organism evidence="2 3">
    <name type="scientific">Niabella yanshanensis</name>
    <dbReference type="NCBI Taxonomy" id="577386"/>
    <lineage>
        <taxon>Bacteria</taxon>
        <taxon>Pseudomonadati</taxon>
        <taxon>Bacteroidota</taxon>
        <taxon>Chitinophagia</taxon>
        <taxon>Chitinophagales</taxon>
        <taxon>Chitinophagaceae</taxon>
        <taxon>Niabella</taxon>
    </lineage>
</organism>
<keyword evidence="1" id="KW-0732">Signal</keyword>
<reference evidence="2 3" key="1">
    <citation type="submission" date="2023-12" db="EMBL/GenBank/DDBJ databases">
        <title>Genome sequencing and assembly of bacterial species from a model synthetic community.</title>
        <authorList>
            <person name="Hogle S.L."/>
        </authorList>
    </citation>
    <scope>NUCLEOTIDE SEQUENCE [LARGE SCALE GENOMIC DNA]</scope>
    <source>
        <strain evidence="2 3">HAMBI_3031</strain>
    </source>
</reference>
<keyword evidence="3" id="KW-1185">Reference proteome</keyword>
<name>A0ABZ0WCF0_9BACT</name>
<proteinExistence type="predicted"/>
<sequence length="129" mass="13967">MRKFIGIALVAGSILLTSTLYAQSIDGVVTGIKNGNAVQVTDNAGANFSLTIMDKSNNYSKTEAQQAIKNFFAKNSVKGFEVKHKGNSPNGQYAIGTLSTGSGNYRVNIFMKKEGAKEVIKELRFQLIE</sequence>
<dbReference type="Pfam" id="PF16022">
    <property type="entry name" value="DUF4783"/>
    <property type="match status" value="1"/>
</dbReference>
<gene>
    <name evidence="2" type="ORF">U0035_09575</name>
</gene>
<dbReference type="Proteomes" id="UP001325680">
    <property type="component" value="Chromosome"/>
</dbReference>
<dbReference type="InterPro" id="IPR031977">
    <property type="entry name" value="DUF4783"/>
</dbReference>
<evidence type="ECO:0000313" key="2">
    <source>
        <dbReference type="EMBL" id="WQD40394.1"/>
    </source>
</evidence>